<reference evidence="2" key="1">
    <citation type="journal article" date="2014" name="Int. J. Syst. Evol. Microbiol.">
        <title>Complete genome sequence of Corynebacterium casei LMG S-19264T (=DSM 44701T), isolated from a smear-ripened cheese.</title>
        <authorList>
            <consortium name="US DOE Joint Genome Institute (JGI-PGF)"/>
            <person name="Walter F."/>
            <person name="Albersmeier A."/>
            <person name="Kalinowski J."/>
            <person name="Ruckert C."/>
        </authorList>
    </citation>
    <scope>NUCLEOTIDE SEQUENCE</scope>
    <source>
        <strain evidence="2">JCM 10088</strain>
    </source>
</reference>
<dbReference type="Pfam" id="PF13579">
    <property type="entry name" value="Glyco_trans_4_4"/>
    <property type="match status" value="1"/>
</dbReference>
<organism evidence="2 3">
    <name type="scientific">Thermocladium modestius</name>
    <dbReference type="NCBI Taxonomy" id="62609"/>
    <lineage>
        <taxon>Archaea</taxon>
        <taxon>Thermoproteota</taxon>
        <taxon>Thermoprotei</taxon>
        <taxon>Thermoproteales</taxon>
        <taxon>Thermoproteaceae</taxon>
        <taxon>Thermocladium</taxon>
    </lineage>
</organism>
<dbReference type="Gene3D" id="3.40.50.2000">
    <property type="entry name" value="Glycogen Phosphorylase B"/>
    <property type="match status" value="1"/>
</dbReference>
<proteinExistence type="predicted"/>
<dbReference type="InterPro" id="IPR028098">
    <property type="entry name" value="Glyco_trans_4-like_N"/>
</dbReference>
<evidence type="ECO:0000259" key="1">
    <source>
        <dbReference type="Pfam" id="PF13579"/>
    </source>
</evidence>
<dbReference type="AlphaFoldDB" id="A0A830GVS2"/>
<dbReference type="Proteomes" id="UP000610960">
    <property type="component" value="Unassembled WGS sequence"/>
</dbReference>
<reference evidence="2" key="2">
    <citation type="submission" date="2020-09" db="EMBL/GenBank/DDBJ databases">
        <authorList>
            <person name="Sun Q."/>
            <person name="Ohkuma M."/>
        </authorList>
    </citation>
    <scope>NUCLEOTIDE SEQUENCE</scope>
    <source>
        <strain evidence="2">JCM 10088</strain>
    </source>
</reference>
<sequence>MSSARVNLLNQERLNRSVSRSVALFSWEYPLPNSFITDLGYLVSSIASGLRAIGLDVHVVVPGNGDDSDDRLGIDVLRLGMDVRDHPNVIAYGLSLPAQIAKKLPYLLGKRVDVVHGFEWGGCLMALAYKLLFGGSKLICSVLSTEYERGDPRSSNLSASIASIEEYVFSQSDELLIHSKPAHSSMSSNYTIKSPMLAVEDAPLDTILEVYAL</sequence>
<name>A0A830GVS2_9CREN</name>
<dbReference type="SUPFAM" id="SSF53756">
    <property type="entry name" value="UDP-Glycosyltransferase/glycogen phosphorylase"/>
    <property type="match status" value="1"/>
</dbReference>
<evidence type="ECO:0000313" key="3">
    <source>
        <dbReference type="Proteomes" id="UP000610960"/>
    </source>
</evidence>
<dbReference type="EMBL" id="BMNL01000002">
    <property type="protein sequence ID" value="GGP20187.1"/>
    <property type="molecule type" value="Genomic_DNA"/>
</dbReference>
<keyword evidence="3" id="KW-1185">Reference proteome</keyword>
<protein>
    <recommendedName>
        <fullName evidence="1">Glycosyltransferase subfamily 4-like N-terminal domain-containing protein</fullName>
    </recommendedName>
</protein>
<evidence type="ECO:0000313" key="2">
    <source>
        <dbReference type="EMBL" id="GGP20187.1"/>
    </source>
</evidence>
<accession>A0A830GVS2</accession>
<comment type="caution">
    <text evidence="2">The sequence shown here is derived from an EMBL/GenBank/DDBJ whole genome shotgun (WGS) entry which is preliminary data.</text>
</comment>
<feature type="domain" description="Glycosyltransferase subfamily 4-like N-terminal" evidence="1">
    <location>
        <begin position="43"/>
        <end position="177"/>
    </location>
</feature>
<gene>
    <name evidence="2" type="ORF">GCM10007981_07250</name>
</gene>